<dbReference type="EMBL" id="FOUJ01000002">
    <property type="protein sequence ID" value="SFM43863.1"/>
    <property type="molecule type" value="Genomic_DNA"/>
</dbReference>
<dbReference type="AlphaFoldDB" id="A0A1I4QW03"/>
<dbReference type="PANTHER" id="PTHR43586:SF3">
    <property type="entry name" value="O-PHOSPHO-L-SERYL-TRNA:CYS-TRNA SYNTHASE"/>
    <property type="match status" value="1"/>
</dbReference>
<dbReference type="OrthoDB" id="5817at2157"/>
<dbReference type="InterPro" id="IPR013375">
    <property type="entry name" value="Sep_Cys-tRNA_synth_arc"/>
</dbReference>
<comment type="cofactor">
    <cofactor evidence="1 5">
        <name>pyridoxal 5'-phosphate</name>
        <dbReference type="ChEBI" id="CHEBI:597326"/>
    </cofactor>
</comment>
<protein>
    <recommendedName>
        <fullName evidence="5">O-phospho-L-seryl-tRNA:Cys-tRNA synthase</fullName>
        <ecNumber evidence="5">2.5.1.73</ecNumber>
    </recommendedName>
    <alternativeName>
        <fullName evidence="5">Sep-tRNA:Cys-tRNA synthase</fullName>
        <shortName evidence="5">SepCysS</shortName>
    </alternativeName>
</protein>
<evidence type="ECO:0000256" key="3">
    <source>
        <dbReference type="ARBA" id="ARBA00022898"/>
    </source>
</evidence>
<comment type="subunit">
    <text evidence="5">Homodimer. Interacts with SepRS.</text>
</comment>
<keyword evidence="4 5" id="KW-0648">Protein biosynthesis</keyword>
<dbReference type="RefSeq" id="WP_091934685.1">
    <property type="nucleotide sequence ID" value="NZ_FOUJ01000002.1"/>
</dbReference>
<dbReference type="PANTHER" id="PTHR43586">
    <property type="entry name" value="CYSTEINE DESULFURASE"/>
    <property type="match status" value="1"/>
</dbReference>
<dbReference type="Gene3D" id="3.40.640.10">
    <property type="entry name" value="Type I PLP-dependent aspartate aminotransferase-like (Major domain)"/>
    <property type="match status" value="1"/>
</dbReference>
<keyword evidence="3 5" id="KW-0663">Pyridoxal phosphate</keyword>
<dbReference type="Proteomes" id="UP000198535">
    <property type="component" value="Unassembled WGS sequence"/>
</dbReference>
<gene>
    <name evidence="6" type="ORF">SAMN04488696_1213</name>
</gene>
<dbReference type="SUPFAM" id="SSF53383">
    <property type="entry name" value="PLP-dependent transferases"/>
    <property type="match status" value="1"/>
</dbReference>
<evidence type="ECO:0000313" key="6">
    <source>
        <dbReference type="EMBL" id="SFM43863.1"/>
    </source>
</evidence>
<name>A0A1I4QW03_9EURY</name>
<evidence type="ECO:0000256" key="1">
    <source>
        <dbReference type="ARBA" id="ARBA00001933"/>
    </source>
</evidence>
<comment type="catalytic activity">
    <reaction evidence="5">
        <text>O-phospho-L-seryl-tRNA(Cys) + hydrogen sulfide + H(+) = L-cysteinyl-tRNA(Cys) + phosphate</text>
        <dbReference type="Rhea" id="RHEA:25686"/>
        <dbReference type="Rhea" id="RHEA-COMP:9679"/>
        <dbReference type="Rhea" id="RHEA-COMP:9719"/>
        <dbReference type="ChEBI" id="CHEBI:15378"/>
        <dbReference type="ChEBI" id="CHEBI:29919"/>
        <dbReference type="ChEBI" id="CHEBI:43474"/>
        <dbReference type="ChEBI" id="CHEBI:78517"/>
        <dbReference type="ChEBI" id="CHEBI:78551"/>
        <dbReference type="EC" id="2.5.1.73"/>
    </reaction>
</comment>
<proteinExistence type="inferred from homology"/>
<dbReference type="NCBIfam" id="TIGR02539">
    <property type="entry name" value="SepCysS"/>
    <property type="match status" value="1"/>
</dbReference>
<reference evidence="7" key="1">
    <citation type="submission" date="2016-10" db="EMBL/GenBank/DDBJ databases">
        <authorList>
            <person name="Varghese N."/>
            <person name="Submissions S."/>
        </authorList>
    </citation>
    <scope>NUCLEOTIDE SEQUENCE [LARGE SCALE GENOMIC DNA]</scope>
    <source>
        <strain evidence="7">Mob M</strain>
    </source>
</reference>
<feature type="binding site" evidence="5">
    <location>
        <position position="196"/>
    </location>
    <ligand>
        <name>pyridoxal 5'-phosphate</name>
        <dbReference type="ChEBI" id="CHEBI:597326"/>
    </ligand>
</feature>
<dbReference type="EC" id="2.5.1.73" evidence="5"/>
<dbReference type="InterPro" id="IPR008829">
    <property type="entry name" value="SepSecS/SepCysS"/>
</dbReference>
<dbReference type="GO" id="GO:0006412">
    <property type="term" value="P:translation"/>
    <property type="evidence" value="ECO:0007669"/>
    <property type="project" value="UniProtKB-KW"/>
</dbReference>
<dbReference type="Gene3D" id="3.90.1150.10">
    <property type="entry name" value="Aspartate Aminotransferase, domain 1"/>
    <property type="match status" value="1"/>
</dbReference>
<comment type="function">
    <text evidence="5">Converts O-phospho-L-seryl-tRNA(Cys) (Sep-tRNA(Cys)) to L-cysteinyl-tRNA(Cys) (Cys-tRNA(Cys)).</text>
</comment>
<dbReference type="InterPro" id="IPR015422">
    <property type="entry name" value="PyrdxlP-dep_Trfase_small"/>
</dbReference>
<dbReference type="NCBIfam" id="NF006810">
    <property type="entry name" value="PRK09331.1"/>
    <property type="match status" value="1"/>
</dbReference>
<comment type="similarity">
    <text evidence="5">Belongs to the SepCysS family.</text>
</comment>
<dbReference type="InterPro" id="IPR015421">
    <property type="entry name" value="PyrdxlP-dep_Trfase_major"/>
</dbReference>
<evidence type="ECO:0000256" key="5">
    <source>
        <dbReference type="HAMAP-Rule" id="MF_01675"/>
    </source>
</evidence>
<dbReference type="InterPro" id="IPR015424">
    <property type="entry name" value="PyrdxlP-dep_Trfase"/>
</dbReference>
<keyword evidence="7" id="KW-1185">Reference proteome</keyword>
<keyword evidence="2 5" id="KW-0808">Transferase</keyword>
<dbReference type="Pfam" id="PF05889">
    <property type="entry name" value="SepSecS"/>
    <property type="match status" value="1"/>
</dbReference>
<organism evidence="6 7">
    <name type="scientific">Methanolobus profundi</name>
    <dbReference type="NCBI Taxonomy" id="487685"/>
    <lineage>
        <taxon>Archaea</taxon>
        <taxon>Methanobacteriati</taxon>
        <taxon>Methanobacteriota</taxon>
        <taxon>Stenosarchaea group</taxon>
        <taxon>Methanomicrobia</taxon>
        <taxon>Methanosarcinales</taxon>
        <taxon>Methanosarcinaceae</taxon>
        <taxon>Methanolobus</taxon>
    </lineage>
</organism>
<feature type="binding site" evidence="5">
    <location>
        <begin position="89"/>
        <end position="90"/>
    </location>
    <ligand>
        <name>pyridoxal 5'-phosphate</name>
        <dbReference type="ChEBI" id="CHEBI:597326"/>
    </ligand>
</feature>
<dbReference type="HAMAP" id="MF_01675">
    <property type="entry name" value="Sep_Cys_tRNA_synth"/>
    <property type="match status" value="1"/>
</dbReference>
<dbReference type="GO" id="GO:0043766">
    <property type="term" value="F:Sep-tRNA:Cys-tRNA synthase activity"/>
    <property type="evidence" value="ECO:0007669"/>
    <property type="project" value="UniProtKB-UniRule"/>
</dbReference>
<dbReference type="STRING" id="487685.SAMN04488696_1213"/>
<feature type="modified residue" description="N6-(pyridoxal phosphate)lysine" evidence="5">
    <location>
        <position position="222"/>
    </location>
</feature>
<evidence type="ECO:0000256" key="2">
    <source>
        <dbReference type="ARBA" id="ARBA00022679"/>
    </source>
</evidence>
<accession>A0A1I4QW03</accession>
<sequence>MELDDSTLNKFGFIARGPKDAINIDPLQTGGKLTEDARKALLEWGDGYSVCDFCGGVLDLIKKPPIEEFIHNALPAFLDTDAVRITHGARESKFMVMHSMAQEGDYVILDGLAHYSSFVAAQRARLNVKTVPHSGSPEYKTDVEGYATAIEEVIAETGKAPALAQVTYPDGSYGNLADVKRISDICHSYDVPLMLNGAYSVGRMPIHAKKMGVDFVVGSGHKSMASSGPIGVLGVTEEYADIVFRKSPTHKVKEVELLGCTARGATVMTMIGSFPEVVRRTRNWDNEVADARWFSAKLEDMGIMQMGDKPHNHDLMFFEAPVFYEISQTAKKGRYFLYKELKQRNIHGIKSGLTKYFKLSTFQVGRENLSYVADSFQEIIDKYQKAE</sequence>
<evidence type="ECO:0000313" key="7">
    <source>
        <dbReference type="Proteomes" id="UP000198535"/>
    </source>
</evidence>
<feature type="binding site" evidence="5">
    <location>
        <begin position="219"/>
        <end position="221"/>
    </location>
    <ligand>
        <name>pyridoxal 5'-phosphate</name>
        <dbReference type="ChEBI" id="CHEBI:597326"/>
    </ligand>
</feature>
<evidence type="ECO:0000256" key="4">
    <source>
        <dbReference type="ARBA" id="ARBA00022917"/>
    </source>
</evidence>